<protein>
    <submittedName>
        <fullName evidence="1">Uncharacterized protein</fullName>
    </submittedName>
</protein>
<name>Q0YP22_9CHLB</name>
<reference evidence="1 2" key="1">
    <citation type="submission" date="2006-07" db="EMBL/GenBank/DDBJ databases">
        <title>Annotation of the draft genome assembly of Chlorobium ferroxidans DSM 13031.</title>
        <authorList>
            <consortium name="US DOE Joint Genome Institute (JGI-ORNL)"/>
            <person name="Larimer F."/>
            <person name="Land M."/>
            <person name="Hauser L."/>
        </authorList>
    </citation>
    <scope>NUCLEOTIDE SEQUENCE [LARGE SCALE GENOMIC DNA]</scope>
    <source>
        <strain evidence="1 2">DSM 13031</strain>
    </source>
</reference>
<dbReference type="EMBL" id="AASE01000038">
    <property type="protein sequence ID" value="EAT58046.1"/>
    <property type="molecule type" value="Genomic_DNA"/>
</dbReference>
<dbReference type="OrthoDB" id="2734at1091"/>
<accession>Q0YP22</accession>
<dbReference type="RefSeq" id="WP_006367362.1">
    <property type="nucleotide sequence ID" value="NZ_AASE01000038.1"/>
</dbReference>
<dbReference type="Proteomes" id="UP000004162">
    <property type="component" value="Unassembled WGS sequence"/>
</dbReference>
<organism evidence="1 2">
    <name type="scientific">Chlorobium ferrooxidans DSM 13031</name>
    <dbReference type="NCBI Taxonomy" id="377431"/>
    <lineage>
        <taxon>Bacteria</taxon>
        <taxon>Pseudomonadati</taxon>
        <taxon>Chlorobiota</taxon>
        <taxon>Chlorobiia</taxon>
        <taxon>Chlorobiales</taxon>
        <taxon>Chlorobiaceae</taxon>
        <taxon>Chlorobium/Pelodictyon group</taxon>
        <taxon>Chlorobium</taxon>
    </lineage>
</organism>
<comment type="caution">
    <text evidence="1">The sequence shown here is derived from an EMBL/GenBank/DDBJ whole genome shotgun (WGS) entry which is preliminary data.</text>
</comment>
<evidence type="ECO:0000313" key="1">
    <source>
        <dbReference type="EMBL" id="EAT58046.1"/>
    </source>
</evidence>
<evidence type="ECO:0000313" key="2">
    <source>
        <dbReference type="Proteomes" id="UP000004162"/>
    </source>
</evidence>
<dbReference type="AlphaFoldDB" id="Q0YP22"/>
<proteinExistence type="predicted"/>
<sequence length="79" mass="8908">MIEKQELIKKLKMAALSEEALVALISKHLSIALNQSRLDEEVLGKLRYLLDILKEDSILHEAMLNSLVVSISNSETNVY</sequence>
<keyword evidence="2" id="KW-1185">Reference proteome</keyword>
<gene>
    <name evidence="1" type="ORF">CferDRAFT_0062</name>
</gene>
<reference evidence="1 2" key="2">
    <citation type="submission" date="2006-07" db="EMBL/GenBank/DDBJ databases">
        <title>Sequencing of the draft genome and assembly of Chlorobium ferroxidans DSM 13031.</title>
        <authorList>
            <consortium name="US DOE Joint Genome Institute (JGI-PGF)"/>
            <person name="Copeland A."/>
            <person name="Lucas S."/>
            <person name="Lapidus A."/>
            <person name="Barry K."/>
            <person name="Glavina del Rio T."/>
            <person name="Dalin E."/>
            <person name="Tice H."/>
            <person name="Bruce D."/>
            <person name="Pitluck S."/>
            <person name="Richardson P."/>
        </authorList>
    </citation>
    <scope>NUCLEOTIDE SEQUENCE [LARGE SCALE GENOMIC DNA]</scope>
    <source>
        <strain evidence="1 2">DSM 13031</strain>
    </source>
</reference>